<dbReference type="Proteomes" id="UP001163603">
    <property type="component" value="Chromosome 5"/>
</dbReference>
<evidence type="ECO:0000313" key="1">
    <source>
        <dbReference type="EMBL" id="KAJ0040915.1"/>
    </source>
</evidence>
<protein>
    <submittedName>
        <fullName evidence="1">Uncharacterized protein</fullName>
    </submittedName>
</protein>
<organism evidence="1 2">
    <name type="scientific">Pistacia integerrima</name>
    <dbReference type="NCBI Taxonomy" id="434235"/>
    <lineage>
        <taxon>Eukaryota</taxon>
        <taxon>Viridiplantae</taxon>
        <taxon>Streptophyta</taxon>
        <taxon>Embryophyta</taxon>
        <taxon>Tracheophyta</taxon>
        <taxon>Spermatophyta</taxon>
        <taxon>Magnoliopsida</taxon>
        <taxon>eudicotyledons</taxon>
        <taxon>Gunneridae</taxon>
        <taxon>Pentapetalae</taxon>
        <taxon>rosids</taxon>
        <taxon>malvids</taxon>
        <taxon>Sapindales</taxon>
        <taxon>Anacardiaceae</taxon>
        <taxon>Pistacia</taxon>
    </lineage>
</organism>
<keyword evidence="2" id="KW-1185">Reference proteome</keyword>
<gene>
    <name evidence="1" type="ORF">Pint_27468</name>
</gene>
<accession>A0ACC0YT95</accession>
<proteinExistence type="predicted"/>
<reference evidence="2" key="1">
    <citation type="journal article" date="2023" name="G3 (Bethesda)">
        <title>Genome assembly and association tests identify interacting loci associated with vigor, precocity, and sex in interspecific pistachio rootstocks.</title>
        <authorList>
            <person name="Palmer W."/>
            <person name="Jacygrad E."/>
            <person name="Sagayaradj S."/>
            <person name="Cavanaugh K."/>
            <person name="Han R."/>
            <person name="Bertier L."/>
            <person name="Beede B."/>
            <person name="Kafkas S."/>
            <person name="Golino D."/>
            <person name="Preece J."/>
            <person name="Michelmore R."/>
        </authorList>
    </citation>
    <scope>NUCLEOTIDE SEQUENCE [LARGE SCALE GENOMIC DNA]</scope>
</reference>
<name>A0ACC0YT95_9ROSI</name>
<dbReference type="EMBL" id="CM047740">
    <property type="protein sequence ID" value="KAJ0040915.1"/>
    <property type="molecule type" value="Genomic_DNA"/>
</dbReference>
<evidence type="ECO:0000313" key="2">
    <source>
        <dbReference type="Proteomes" id="UP001163603"/>
    </source>
</evidence>
<sequence length="161" mass="18238">MSLAQSLLQLKSLIVHACDSLEHLVVIKEHDIDKGEEILSNPLFFSKLESLSIDSCERLEYIFPIFIARGLVQLEALVLSNALQLKHVFYLDHQRGENVVARDGKEIVLPNLKRLTLEELANFISLCPENYHFNCPALEEITTKKCSNLATSFMVEIVAKD</sequence>
<comment type="caution">
    <text evidence="1">The sequence shown here is derived from an EMBL/GenBank/DDBJ whole genome shotgun (WGS) entry which is preliminary data.</text>
</comment>